<dbReference type="InterPro" id="IPR004158">
    <property type="entry name" value="DUF247_pln"/>
</dbReference>
<name>A0ABM4X9D8_COFAR</name>
<accession>A0ABM4X9D8</accession>
<sequence length="395" mass="45010">MMAYLENYGDLAPVIREQRRLPDKKRSSMLSISYWRSRNLFFHNILDRLKESEGEARAAYSQDALQGIGGGDEFVNMMAIDGCFNLLVAFSILGQGIFGFKLGFEDSHSSFGTGFVRDNMGMWLQSMFLVGNQIPFVVLEQLMKLRFFEGLKRRYKWKQPSGLLKRAVHMLVTTELDPKPVDLIHCLQICLLGTRSGSDVGISIMVNDVGGDEVDDLPSAVELCRKGIAFAALEEGLGSRGIHYKHDPFNGVLYLPIFKVERYTALMVECLHKYEIVQKPRGIKPESTSFFKLLSELIRTEQDVELFSSQGVILGGSAEALPEILSEFDDVEPCDCEHFRHVRRQIKKYPPKQCWISTKRVIGYIMRNPGRCSVVFLLQFLQTYFTILAYYKTFS</sequence>
<gene>
    <name evidence="2" type="primary">LOC140038924</name>
</gene>
<dbReference type="RefSeq" id="XP_071940653.1">
    <property type="nucleotide sequence ID" value="XM_072084552.1"/>
</dbReference>
<organism evidence="1 2">
    <name type="scientific">Coffea arabica</name>
    <name type="common">Arabian coffee</name>
    <dbReference type="NCBI Taxonomy" id="13443"/>
    <lineage>
        <taxon>Eukaryota</taxon>
        <taxon>Viridiplantae</taxon>
        <taxon>Streptophyta</taxon>
        <taxon>Embryophyta</taxon>
        <taxon>Tracheophyta</taxon>
        <taxon>Spermatophyta</taxon>
        <taxon>Magnoliopsida</taxon>
        <taxon>eudicotyledons</taxon>
        <taxon>Gunneridae</taxon>
        <taxon>Pentapetalae</taxon>
        <taxon>asterids</taxon>
        <taxon>lamiids</taxon>
        <taxon>Gentianales</taxon>
        <taxon>Rubiaceae</taxon>
        <taxon>Ixoroideae</taxon>
        <taxon>Gardenieae complex</taxon>
        <taxon>Bertiereae - Coffeeae clade</taxon>
        <taxon>Coffeeae</taxon>
        <taxon>Coffea</taxon>
    </lineage>
</organism>
<dbReference type="PANTHER" id="PTHR31549">
    <property type="entry name" value="PROTEIN, PUTATIVE (DUF247)-RELATED-RELATED"/>
    <property type="match status" value="1"/>
</dbReference>
<evidence type="ECO:0000313" key="2">
    <source>
        <dbReference type="RefSeq" id="XP_071940653.1"/>
    </source>
</evidence>
<evidence type="ECO:0000313" key="1">
    <source>
        <dbReference type="Proteomes" id="UP001652660"/>
    </source>
</evidence>
<protein>
    <submittedName>
        <fullName evidence="2">Uncharacterized protein</fullName>
    </submittedName>
</protein>
<keyword evidence="1" id="KW-1185">Reference proteome</keyword>
<reference evidence="2" key="1">
    <citation type="submission" date="2025-08" db="UniProtKB">
        <authorList>
            <consortium name="RefSeq"/>
        </authorList>
    </citation>
    <scope>IDENTIFICATION</scope>
    <source>
        <tissue evidence="2">Leaves</tissue>
    </source>
</reference>
<dbReference type="Pfam" id="PF03140">
    <property type="entry name" value="DUF247"/>
    <property type="match status" value="1"/>
</dbReference>
<dbReference type="GeneID" id="140038924"/>
<dbReference type="PANTHER" id="PTHR31549:SF88">
    <property type="entry name" value="DUF4220 DOMAIN-CONTAINING PROTEIN"/>
    <property type="match status" value="1"/>
</dbReference>
<dbReference type="Proteomes" id="UP001652660">
    <property type="component" value="Chromosome 3e"/>
</dbReference>
<proteinExistence type="predicted"/>